<dbReference type="RefSeq" id="XP_031025905.1">
    <property type="nucleotide sequence ID" value="XM_031168050.1"/>
</dbReference>
<dbReference type="Pfam" id="PF00120">
    <property type="entry name" value="Gln-synt_C"/>
    <property type="match status" value="1"/>
</dbReference>
<accession>A0A507C740</accession>
<keyword evidence="2" id="KW-0436">Ligase</keyword>
<evidence type="ECO:0000256" key="6">
    <source>
        <dbReference type="RuleBase" id="RU000384"/>
    </source>
</evidence>
<comment type="similarity">
    <text evidence="1 5 6">Belongs to the glutamine synthetase family.</text>
</comment>
<dbReference type="PANTHER" id="PTHR43785:SF12">
    <property type="entry name" value="TYPE-1 GLUTAMINE SYNTHETASE 2"/>
    <property type="match status" value="1"/>
</dbReference>
<dbReference type="SUPFAM" id="SSF55931">
    <property type="entry name" value="Glutamine synthetase/guanido kinase"/>
    <property type="match status" value="1"/>
</dbReference>
<proteinExistence type="inferred from homology"/>
<dbReference type="SMART" id="SM01230">
    <property type="entry name" value="Gln-synt_C"/>
    <property type="match status" value="1"/>
</dbReference>
<keyword evidence="10" id="KW-1185">Reference proteome</keyword>
<dbReference type="GeneID" id="42003347"/>
<dbReference type="Gene3D" id="3.30.590.10">
    <property type="entry name" value="Glutamine synthetase/guanido kinase, catalytic domain"/>
    <property type="match status" value="1"/>
</dbReference>
<dbReference type="FunFam" id="3.30.590.10:FF:000005">
    <property type="entry name" value="Probable glutamine synthetase"/>
    <property type="match status" value="1"/>
</dbReference>
<dbReference type="AlphaFoldDB" id="A0A507C740"/>
<dbReference type="InterPro" id="IPR008146">
    <property type="entry name" value="Gln_synth_cat_dom"/>
</dbReference>
<evidence type="ECO:0000256" key="4">
    <source>
        <dbReference type="ARBA" id="ARBA00022840"/>
    </source>
</evidence>
<gene>
    <name evidence="9" type="primary">GLN1</name>
    <name evidence="9" type="ORF">SmJEL517_g02122</name>
</gene>
<reference evidence="9 10" key="1">
    <citation type="journal article" date="2019" name="Sci. Rep.">
        <title>Comparative genomics of chytrid fungi reveal insights into the obligate biotrophic and pathogenic lifestyle of Synchytrium endobioticum.</title>
        <authorList>
            <person name="van de Vossenberg B.T.L.H."/>
            <person name="Warris S."/>
            <person name="Nguyen H.D.T."/>
            <person name="van Gent-Pelzer M.P.E."/>
            <person name="Joly D.L."/>
            <person name="van de Geest H.C."/>
            <person name="Bonants P.J.M."/>
            <person name="Smith D.S."/>
            <person name="Levesque C.A."/>
            <person name="van der Lee T.A.J."/>
        </authorList>
    </citation>
    <scope>NUCLEOTIDE SEQUENCE [LARGE SCALE GENOMIC DNA]</scope>
    <source>
        <strain evidence="9 10">JEL517</strain>
    </source>
</reference>
<keyword evidence="4" id="KW-0067">ATP-binding</keyword>
<protein>
    <submittedName>
        <fullName evidence="9">Glutamine synthetase</fullName>
    </submittedName>
</protein>
<dbReference type="Proteomes" id="UP000319731">
    <property type="component" value="Unassembled WGS sequence"/>
</dbReference>
<feature type="domain" description="GS catalytic" evidence="8">
    <location>
        <begin position="113"/>
        <end position="523"/>
    </location>
</feature>
<dbReference type="InterPro" id="IPR014746">
    <property type="entry name" value="Gln_synth/guanido_kin_cat_dom"/>
</dbReference>
<keyword evidence="3" id="KW-0547">Nucleotide-binding</keyword>
<dbReference type="GO" id="GO:0005524">
    <property type="term" value="F:ATP binding"/>
    <property type="evidence" value="ECO:0007669"/>
    <property type="project" value="UniProtKB-KW"/>
</dbReference>
<dbReference type="PROSITE" id="PS51987">
    <property type="entry name" value="GS_CATALYTIC"/>
    <property type="match status" value="1"/>
</dbReference>
<dbReference type="EMBL" id="QEAO01000008">
    <property type="protein sequence ID" value="TPX35432.1"/>
    <property type="molecule type" value="Genomic_DNA"/>
</dbReference>
<dbReference type="OrthoDB" id="77835at2759"/>
<dbReference type="GO" id="GO:0004356">
    <property type="term" value="F:glutamine synthetase activity"/>
    <property type="evidence" value="ECO:0007669"/>
    <property type="project" value="InterPro"/>
</dbReference>
<evidence type="ECO:0000256" key="7">
    <source>
        <dbReference type="SAM" id="MobiDB-lite"/>
    </source>
</evidence>
<evidence type="ECO:0000313" key="10">
    <source>
        <dbReference type="Proteomes" id="UP000319731"/>
    </source>
</evidence>
<evidence type="ECO:0000313" key="9">
    <source>
        <dbReference type="EMBL" id="TPX35432.1"/>
    </source>
</evidence>
<dbReference type="GO" id="GO:0006576">
    <property type="term" value="P:biogenic amine metabolic process"/>
    <property type="evidence" value="ECO:0007669"/>
    <property type="project" value="UniProtKB-ARBA"/>
</dbReference>
<evidence type="ECO:0000259" key="8">
    <source>
        <dbReference type="PROSITE" id="PS51987"/>
    </source>
</evidence>
<sequence>MDFKELLAEDKRIKLSGADIDGTTRGKIVIKDKFLKSLDGGFGFCDVIFGWDILDRVYDAGTNAVSNAEGGFQDVIAKVDVNTMRRVPWENNVPHFLVDFHSPTTGLPLPQCPRGQLKRVIAEFAQLGLKPMCGMEYEFFCFKETPDSLEDKQGVKLQSLDPGMFGYSFLRPTLVQDWFYEVYDKLAEYDIPIEGWHTETGPGVYEAAIQYSEALLLADRAHLFKTAVKQISLKHSIIPSFMAKPFADQPGCSGHIHISLADIHTGENKFVAPDWKDHMDDKTGMSRISPIMKHFLAGLLEGIPSIMPCLAPTVNSYKRFTEGFWAPVTATYGFENRITSVRLIGPPSGGPGTTRLELRIGGADCNAYLALAAALASGLRGVKKQLELPFPPAGDASESLPDAKRGGRLPKNLKDATDVMMKEGSIAREVMGDEFIDHFGVPVLALCTLPRIQKTIISTMQTTDQSKFMLSNYIAQFKSTERVGDEDELKIAQQSGKESAGWITFRMISKDSSQVKYLAYESVFETVVTNTSLDAISAGVRKVLKEDSIICLSMLEKESNMKIVLYSCSQINSGTILSKLVCDKSLLGRLIEIFVVEQGMSLVIDRAIKCMGRHDTRELAQLSVSADGLSWILKDAEAWHDGLGIVPNYTHARQNEEVELLADRAFGLVSRLLSRWNMLTSAATNGIEE</sequence>
<feature type="region of interest" description="Disordered" evidence="7">
    <location>
        <begin position="391"/>
        <end position="411"/>
    </location>
</feature>
<name>A0A507C740_9FUNG</name>
<evidence type="ECO:0000256" key="5">
    <source>
        <dbReference type="PROSITE-ProRule" id="PRU01331"/>
    </source>
</evidence>
<dbReference type="STRING" id="1806994.A0A507C740"/>
<dbReference type="PANTHER" id="PTHR43785">
    <property type="entry name" value="GAMMA-GLUTAMYLPUTRESCINE SYNTHETASE"/>
    <property type="match status" value="1"/>
</dbReference>
<evidence type="ECO:0000256" key="3">
    <source>
        <dbReference type="ARBA" id="ARBA00022741"/>
    </source>
</evidence>
<comment type="caution">
    <text evidence="9">The sequence shown here is derived from an EMBL/GenBank/DDBJ whole genome shotgun (WGS) entry which is preliminary data.</text>
</comment>
<organism evidence="9 10">
    <name type="scientific">Synchytrium microbalum</name>
    <dbReference type="NCBI Taxonomy" id="1806994"/>
    <lineage>
        <taxon>Eukaryota</taxon>
        <taxon>Fungi</taxon>
        <taxon>Fungi incertae sedis</taxon>
        <taxon>Chytridiomycota</taxon>
        <taxon>Chytridiomycota incertae sedis</taxon>
        <taxon>Chytridiomycetes</taxon>
        <taxon>Synchytriales</taxon>
        <taxon>Synchytriaceae</taxon>
        <taxon>Synchytrium</taxon>
    </lineage>
</organism>
<evidence type="ECO:0000256" key="1">
    <source>
        <dbReference type="ARBA" id="ARBA00009897"/>
    </source>
</evidence>
<evidence type="ECO:0000256" key="2">
    <source>
        <dbReference type="ARBA" id="ARBA00022598"/>
    </source>
</evidence>